<gene>
    <name evidence="9" type="ORF">BJ993_002097</name>
</gene>
<reference evidence="9 10" key="1">
    <citation type="submission" date="2020-07" db="EMBL/GenBank/DDBJ databases">
        <title>Sequencing the genomes of 1000 actinobacteria strains.</title>
        <authorList>
            <person name="Klenk H.-P."/>
        </authorList>
    </citation>
    <scope>NUCLEOTIDE SEQUENCE [LARGE SCALE GENOMIC DNA]</scope>
    <source>
        <strain evidence="9 10">DSM 15131</strain>
    </source>
</reference>
<dbReference type="EMBL" id="JACBZM010000001">
    <property type="protein sequence ID" value="NYI45017.1"/>
    <property type="molecule type" value="Genomic_DNA"/>
</dbReference>
<dbReference type="InterPro" id="IPR036259">
    <property type="entry name" value="MFS_trans_sf"/>
</dbReference>
<accession>A0A7Z0CNN6</accession>
<dbReference type="PROSITE" id="PS50850">
    <property type="entry name" value="MFS"/>
    <property type="match status" value="1"/>
</dbReference>
<dbReference type="PANTHER" id="PTHR42718:SF46">
    <property type="entry name" value="BLR6921 PROTEIN"/>
    <property type="match status" value="1"/>
</dbReference>
<evidence type="ECO:0000256" key="3">
    <source>
        <dbReference type="ARBA" id="ARBA00022475"/>
    </source>
</evidence>
<feature type="domain" description="Major facilitator superfamily (MFS) profile" evidence="8">
    <location>
        <begin position="1"/>
        <end position="109"/>
    </location>
</feature>
<dbReference type="Gene3D" id="1.20.1720.10">
    <property type="entry name" value="Multidrug resistance protein D"/>
    <property type="match status" value="1"/>
</dbReference>
<evidence type="ECO:0000256" key="1">
    <source>
        <dbReference type="ARBA" id="ARBA00004651"/>
    </source>
</evidence>
<dbReference type="PANTHER" id="PTHR42718">
    <property type="entry name" value="MAJOR FACILITATOR SUPERFAMILY MULTIDRUG TRANSPORTER MFSC"/>
    <property type="match status" value="1"/>
</dbReference>
<dbReference type="InterPro" id="IPR020846">
    <property type="entry name" value="MFS_dom"/>
</dbReference>
<dbReference type="SUPFAM" id="SSF103473">
    <property type="entry name" value="MFS general substrate transporter"/>
    <property type="match status" value="1"/>
</dbReference>
<protein>
    <submittedName>
        <fullName evidence="9">MFS family permease</fullName>
    </submittedName>
</protein>
<organism evidence="9 10">
    <name type="scientific">Nocardioides aromaticivorans</name>
    <dbReference type="NCBI Taxonomy" id="200618"/>
    <lineage>
        <taxon>Bacteria</taxon>
        <taxon>Bacillati</taxon>
        <taxon>Actinomycetota</taxon>
        <taxon>Actinomycetes</taxon>
        <taxon>Propionibacteriales</taxon>
        <taxon>Nocardioidaceae</taxon>
        <taxon>Nocardioides</taxon>
    </lineage>
</organism>
<name>A0A7Z0CNN6_9ACTN</name>
<comment type="subcellular location">
    <subcellularLocation>
        <location evidence="1">Cell membrane</location>
        <topology evidence="1">Multi-pass membrane protein</topology>
    </subcellularLocation>
</comment>
<dbReference type="AlphaFoldDB" id="A0A7Z0CNN6"/>
<evidence type="ECO:0000256" key="5">
    <source>
        <dbReference type="ARBA" id="ARBA00022989"/>
    </source>
</evidence>
<keyword evidence="4 7" id="KW-0812">Transmembrane</keyword>
<dbReference type="InterPro" id="IPR011701">
    <property type="entry name" value="MFS"/>
</dbReference>
<evidence type="ECO:0000256" key="4">
    <source>
        <dbReference type="ARBA" id="ARBA00022692"/>
    </source>
</evidence>
<dbReference type="GO" id="GO:0005886">
    <property type="term" value="C:plasma membrane"/>
    <property type="evidence" value="ECO:0007669"/>
    <property type="project" value="UniProtKB-SubCell"/>
</dbReference>
<comment type="caution">
    <text evidence="9">The sequence shown here is derived from an EMBL/GenBank/DDBJ whole genome shotgun (WGS) entry which is preliminary data.</text>
</comment>
<sequence length="109" mass="11345">MGHNLETLVAARALQGLGAALAAPNALALIATSFQDKKMRDTALSLYGAMSGLGIIAGLFLGGVLTEVGGWRWVFFINVPIGLLVLWGSRSLTAAVPCRGHLAASVRRS</sequence>
<evidence type="ECO:0000313" key="10">
    <source>
        <dbReference type="Proteomes" id="UP000562045"/>
    </source>
</evidence>
<dbReference type="Pfam" id="PF07690">
    <property type="entry name" value="MFS_1"/>
    <property type="match status" value="1"/>
</dbReference>
<proteinExistence type="predicted"/>
<evidence type="ECO:0000259" key="8">
    <source>
        <dbReference type="PROSITE" id="PS50850"/>
    </source>
</evidence>
<evidence type="ECO:0000256" key="2">
    <source>
        <dbReference type="ARBA" id="ARBA00022448"/>
    </source>
</evidence>
<feature type="transmembrane region" description="Helical" evidence="7">
    <location>
        <begin position="12"/>
        <end position="32"/>
    </location>
</feature>
<keyword evidence="5 7" id="KW-1133">Transmembrane helix</keyword>
<dbReference type="Proteomes" id="UP000562045">
    <property type="component" value="Unassembled WGS sequence"/>
</dbReference>
<keyword evidence="2" id="KW-0813">Transport</keyword>
<evidence type="ECO:0000313" key="9">
    <source>
        <dbReference type="EMBL" id="NYI45017.1"/>
    </source>
</evidence>
<keyword evidence="6 7" id="KW-0472">Membrane</keyword>
<feature type="transmembrane region" description="Helical" evidence="7">
    <location>
        <begin position="71"/>
        <end position="89"/>
    </location>
</feature>
<feature type="transmembrane region" description="Helical" evidence="7">
    <location>
        <begin position="44"/>
        <end position="65"/>
    </location>
</feature>
<keyword evidence="3" id="KW-1003">Cell membrane</keyword>
<evidence type="ECO:0000256" key="6">
    <source>
        <dbReference type="ARBA" id="ARBA00023136"/>
    </source>
</evidence>
<dbReference type="GO" id="GO:0022857">
    <property type="term" value="F:transmembrane transporter activity"/>
    <property type="evidence" value="ECO:0007669"/>
    <property type="project" value="InterPro"/>
</dbReference>
<evidence type="ECO:0000256" key="7">
    <source>
        <dbReference type="SAM" id="Phobius"/>
    </source>
</evidence>